<name>A0A2J4RJM7_9ENTR</name>
<organism evidence="1 2">
    <name type="scientific">Klebsiella michiganensis</name>
    <dbReference type="NCBI Taxonomy" id="1134687"/>
    <lineage>
        <taxon>Bacteria</taxon>
        <taxon>Pseudomonadati</taxon>
        <taxon>Pseudomonadota</taxon>
        <taxon>Gammaproteobacteria</taxon>
        <taxon>Enterobacterales</taxon>
        <taxon>Enterobacteriaceae</taxon>
        <taxon>Klebsiella/Raoultella group</taxon>
        <taxon>Klebsiella</taxon>
    </lineage>
</organism>
<reference evidence="1 2" key="2">
    <citation type="submission" date="2018-01" db="EMBL/GenBank/DDBJ databases">
        <title>Genomic study of Klebsiella pneumoniae.</title>
        <authorList>
            <person name="Yang Y."/>
            <person name="Bicalho R."/>
        </authorList>
    </citation>
    <scope>NUCLEOTIDE SEQUENCE [LARGE SCALE GENOMIC DNA]</scope>
    <source>
        <strain evidence="1 2">A11</strain>
    </source>
</reference>
<accession>A0A2J4RJM7</accession>
<dbReference type="EMBL" id="PIDS01000070">
    <property type="protein sequence ID" value="PLL43531.1"/>
    <property type="molecule type" value="Genomic_DNA"/>
</dbReference>
<sequence>MNYNLIPFPLDITPEEALKIVESNFIILSGASMKAIVEHNTETLKDIRNLSEQLTYIEHSLKAALAGTLIDSDYNLH</sequence>
<reference evidence="1 2" key="1">
    <citation type="submission" date="2017-11" db="EMBL/GenBank/DDBJ databases">
        <authorList>
            <person name="Han C.G."/>
        </authorList>
    </citation>
    <scope>NUCLEOTIDE SEQUENCE [LARGE SCALE GENOMIC DNA]</scope>
    <source>
        <strain evidence="1 2">A11</strain>
    </source>
</reference>
<protein>
    <submittedName>
        <fullName evidence="1">Uncharacterized protein</fullName>
    </submittedName>
</protein>
<proteinExistence type="predicted"/>
<comment type="caution">
    <text evidence="1">The sequence shown here is derived from an EMBL/GenBank/DDBJ whole genome shotgun (WGS) entry which is preliminary data.</text>
</comment>
<dbReference type="Proteomes" id="UP000234505">
    <property type="component" value="Unassembled WGS sequence"/>
</dbReference>
<evidence type="ECO:0000313" key="1">
    <source>
        <dbReference type="EMBL" id="PLL43531.1"/>
    </source>
</evidence>
<dbReference type="AlphaFoldDB" id="A0A2J4RJM7"/>
<gene>
    <name evidence="1" type="ORF">CWN50_04130</name>
</gene>
<evidence type="ECO:0000313" key="2">
    <source>
        <dbReference type="Proteomes" id="UP000234505"/>
    </source>
</evidence>